<proteinExistence type="predicted"/>
<dbReference type="EMBL" id="CAXAMN010000536">
    <property type="protein sequence ID" value="CAK8989254.1"/>
    <property type="molecule type" value="Genomic_DNA"/>
</dbReference>
<dbReference type="EMBL" id="CAXAMN010000514">
    <property type="protein sequence ID" value="CAK8989132.1"/>
    <property type="molecule type" value="Genomic_DNA"/>
</dbReference>
<sequence>MRCLLCFLLAPAALGATPGSCGELCRRVRASAEQLRHWGSQSVGARQGTCGSSRPLQLQSPPSSLEELMVVFPVVRRARGAERQYVQRSASALKRELSFVTEVLVVGDAGDATATSLHTLGARIGTRARYQERAKHPELRDPSVLRQDFGDPLEKVLWRSRLVLDFHSAIQTALLDDKALVLTRHALWLEDDVELLPGFGQLLRSWLEQHGQRKDWLVLQLLGFERDADQRTWTWGTQGWGGGGTLLYNGAWLSSYASFVKQNFDRAPLDWLPKLMAPPEGLQAWWQPQLRPVLLRHFGQHSTHRDFW</sequence>
<comment type="caution">
    <text evidence="2">The sequence shown here is derived from an EMBL/GenBank/DDBJ whole genome shotgun (WGS) entry which is preliminary data.</text>
</comment>
<dbReference type="Proteomes" id="UP001642484">
    <property type="component" value="Unassembled WGS sequence"/>
</dbReference>
<keyword evidence="1" id="KW-0732">Signal</keyword>
<gene>
    <name evidence="2" type="ORF">CCMP2556_LOCUS1535</name>
    <name evidence="3" type="ORF">CCMP2556_LOCUS1590</name>
</gene>
<evidence type="ECO:0000313" key="3">
    <source>
        <dbReference type="EMBL" id="CAK8989254.1"/>
    </source>
</evidence>
<organism evidence="2 4">
    <name type="scientific">Durusdinium trenchii</name>
    <dbReference type="NCBI Taxonomy" id="1381693"/>
    <lineage>
        <taxon>Eukaryota</taxon>
        <taxon>Sar</taxon>
        <taxon>Alveolata</taxon>
        <taxon>Dinophyceae</taxon>
        <taxon>Suessiales</taxon>
        <taxon>Symbiodiniaceae</taxon>
        <taxon>Durusdinium</taxon>
    </lineage>
</organism>
<accession>A0ABP0HGZ4</accession>
<feature type="signal peptide" evidence="1">
    <location>
        <begin position="1"/>
        <end position="15"/>
    </location>
</feature>
<reference evidence="2 4" key="1">
    <citation type="submission" date="2024-02" db="EMBL/GenBank/DDBJ databases">
        <authorList>
            <person name="Chen Y."/>
            <person name="Shah S."/>
            <person name="Dougan E. K."/>
            <person name="Thang M."/>
            <person name="Chan C."/>
        </authorList>
    </citation>
    <scope>NUCLEOTIDE SEQUENCE [LARGE SCALE GENOMIC DNA]</scope>
</reference>
<evidence type="ECO:0000256" key="1">
    <source>
        <dbReference type="SAM" id="SignalP"/>
    </source>
</evidence>
<evidence type="ECO:0000313" key="4">
    <source>
        <dbReference type="Proteomes" id="UP001642484"/>
    </source>
</evidence>
<keyword evidence="4" id="KW-1185">Reference proteome</keyword>
<feature type="chain" id="PRO_5045029067" evidence="1">
    <location>
        <begin position="16"/>
        <end position="308"/>
    </location>
</feature>
<name>A0ABP0HGZ4_9DINO</name>
<protein>
    <submittedName>
        <fullName evidence="2">Uncharacterized protein</fullName>
    </submittedName>
</protein>
<evidence type="ECO:0000313" key="2">
    <source>
        <dbReference type="EMBL" id="CAK8989132.1"/>
    </source>
</evidence>